<dbReference type="RefSeq" id="WP_203366527.1">
    <property type="nucleotide sequence ID" value="NZ_WSFT01000036.1"/>
</dbReference>
<protein>
    <submittedName>
        <fullName evidence="1">Uncharacterized protein</fullName>
    </submittedName>
</protein>
<evidence type="ECO:0000313" key="2">
    <source>
        <dbReference type="Proteomes" id="UP000724672"/>
    </source>
</evidence>
<gene>
    <name evidence="1" type="ORF">GOQ27_09030</name>
</gene>
<organism evidence="1 2">
    <name type="scientific">Anaeromonas frigoriresistens</name>
    <dbReference type="NCBI Taxonomy" id="2683708"/>
    <lineage>
        <taxon>Bacteria</taxon>
        <taxon>Bacillati</taxon>
        <taxon>Bacillota</taxon>
        <taxon>Tissierellia</taxon>
        <taxon>Tissierellales</taxon>
        <taxon>Thermohalobacteraceae</taxon>
        <taxon>Anaeromonas</taxon>
    </lineage>
</organism>
<keyword evidence="2" id="KW-1185">Reference proteome</keyword>
<dbReference type="Proteomes" id="UP000724672">
    <property type="component" value="Unassembled WGS sequence"/>
</dbReference>
<evidence type="ECO:0000313" key="1">
    <source>
        <dbReference type="EMBL" id="MBS4538606.1"/>
    </source>
</evidence>
<name>A0A942UYD8_9FIRM</name>
<proteinExistence type="predicted"/>
<comment type="caution">
    <text evidence="1">The sequence shown here is derived from an EMBL/GenBank/DDBJ whole genome shotgun (WGS) entry which is preliminary data.</text>
</comment>
<accession>A0A942UYD8</accession>
<sequence>MCLITLMPAAASADTSSTWSTRGVKHLAWTKNYIWWSYDSSKIIASDTDQQRSGLFVINRGITKLGSQSTSTKWVFNCKNEFLAGAELGGVTLGWAQTIIDQARVYVSGNGYWSFDI</sequence>
<dbReference type="AlphaFoldDB" id="A0A942UYD8"/>
<reference evidence="1" key="1">
    <citation type="submission" date="2019-12" db="EMBL/GenBank/DDBJ databases">
        <title>Clostridiaceae gen. nov. sp. nov., isolated from sediment in Xinjiang, China.</title>
        <authorList>
            <person name="Zhang R."/>
        </authorList>
    </citation>
    <scope>NUCLEOTIDE SEQUENCE</scope>
    <source>
        <strain evidence="1">D2Q-11</strain>
    </source>
</reference>
<dbReference type="EMBL" id="WSFT01000036">
    <property type="protein sequence ID" value="MBS4538606.1"/>
    <property type="molecule type" value="Genomic_DNA"/>
</dbReference>